<dbReference type="GO" id="GO:0016853">
    <property type="term" value="F:isomerase activity"/>
    <property type="evidence" value="ECO:0007669"/>
    <property type="project" value="UniProtKB-ARBA"/>
</dbReference>
<evidence type="ECO:0000259" key="3">
    <source>
        <dbReference type="Pfam" id="PF01557"/>
    </source>
</evidence>
<reference evidence="4 5" key="1">
    <citation type="submission" date="2012-11" db="EMBL/GenBank/DDBJ databases">
        <title>Whole genome sequence of Acidisphaera rubrifaciens HS-AP3.</title>
        <authorList>
            <person name="Azuma Y."/>
            <person name="Higashiura N."/>
            <person name="Hirakawa H."/>
            <person name="Matsushita K."/>
        </authorList>
    </citation>
    <scope>NUCLEOTIDE SEQUENCE [LARGE SCALE GENOMIC DNA]</scope>
    <source>
        <strain evidence="4 5">HS-AP3</strain>
    </source>
</reference>
<comment type="similarity">
    <text evidence="1">Belongs to the FAH family.</text>
</comment>
<dbReference type="GO" id="GO:0018773">
    <property type="term" value="F:acetylpyruvate hydrolase activity"/>
    <property type="evidence" value="ECO:0007669"/>
    <property type="project" value="TreeGrafter"/>
</dbReference>
<dbReference type="GO" id="GO:0046872">
    <property type="term" value="F:metal ion binding"/>
    <property type="evidence" value="ECO:0007669"/>
    <property type="project" value="UniProtKB-KW"/>
</dbReference>
<keyword evidence="5" id="KW-1185">Reference proteome</keyword>
<evidence type="ECO:0000256" key="1">
    <source>
        <dbReference type="ARBA" id="ARBA00010211"/>
    </source>
</evidence>
<protein>
    <submittedName>
        <fullName evidence="4">Fumarylacetoacetate hydrolase</fullName>
    </submittedName>
</protein>
<dbReference type="PANTHER" id="PTHR11820">
    <property type="entry name" value="ACYLPYRUVASE"/>
    <property type="match status" value="1"/>
</dbReference>
<comment type="caution">
    <text evidence="4">The sequence shown here is derived from an EMBL/GenBank/DDBJ whole genome shotgun (WGS) entry which is preliminary data.</text>
</comment>
<dbReference type="PANTHER" id="PTHR11820:SF7">
    <property type="entry name" value="ACYLPYRUVASE FAHD1, MITOCHONDRIAL"/>
    <property type="match status" value="1"/>
</dbReference>
<accession>A0A0D6P581</accession>
<feature type="domain" description="Fumarylacetoacetase-like C-terminal" evidence="3">
    <location>
        <begin position="71"/>
        <end position="284"/>
    </location>
</feature>
<dbReference type="SUPFAM" id="SSF56529">
    <property type="entry name" value="FAH"/>
    <property type="match status" value="1"/>
</dbReference>
<name>A0A0D6P581_9PROT</name>
<sequence>MRVATFTIGDERRVGLVDADAGSVAPFDLSADAARAGVVALIGRAVPATLSPLPLDRVRLDAPVPRPARNIFCVGKNYHDHAHEFSRSGFDSSAAAGAVPKHPIIFSKVPETVIAHGEPIRIDPSVSAAVDYEAELAVIIGRGGRGIRAADALDHVWGYTIVNDVTARDLQGRYSQWLIGKSQDTFCPMGPFAVTRDALDLGDTVIRCLVNGELRQESNTRHLIFDVPTIIATLSAGITLQPGDVIATGTPAGVGIGFDPPRYLRAGDVVRIEIGPIGVLENRVEEIAR</sequence>
<evidence type="ECO:0000313" key="4">
    <source>
        <dbReference type="EMBL" id="GAN76812.1"/>
    </source>
</evidence>
<dbReference type="OrthoDB" id="9780293at2"/>
<dbReference type="GO" id="GO:0019752">
    <property type="term" value="P:carboxylic acid metabolic process"/>
    <property type="evidence" value="ECO:0007669"/>
    <property type="project" value="UniProtKB-ARBA"/>
</dbReference>
<keyword evidence="2" id="KW-0479">Metal-binding</keyword>
<dbReference type="InterPro" id="IPR011234">
    <property type="entry name" value="Fumarylacetoacetase-like_C"/>
</dbReference>
<dbReference type="FunFam" id="3.90.850.10:FF:000002">
    <property type="entry name" value="2-hydroxyhepta-2,4-diene-1,7-dioate isomerase"/>
    <property type="match status" value="1"/>
</dbReference>
<dbReference type="Proteomes" id="UP000032680">
    <property type="component" value="Unassembled WGS sequence"/>
</dbReference>
<dbReference type="Pfam" id="PF01557">
    <property type="entry name" value="FAA_hydrolase"/>
    <property type="match status" value="1"/>
</dbReference>
<keyword evidence="4" id="KW-0378">Hydrolase</keyword>
<dbReference type="EMBL" id="BANB01000165">
    <property type="protein sequence ID" value="GAN76812.1"/>
    <property type="molecule type" value="Genomic_DNA"/>
</dbReference>
<dbReference type="AlphaFoldDB" id="A0A0D6P581"/>
<gene>
    <name evidence="4" type="ORF">Asru_0165_20</name>
</gene>
<evidence type="ECO:0000313" key="5">
    <source>
        <dbReference type="Proteomes" id="UP000032680"/>
    </source>
</evidence>
<evidence type="ECO:0000256" key="2">
    <source>
        <dbReference type="ARBA" id="ARBA00022723"/>
    </source>
</evidence>
<organism evidence="4 5">
    <name type="scientific">Acidisphaera rubrifaciens HS-AP3</name>
    <dbReference type="NCBI Taxonomy" id="1231350"/>
    <lineage>
        <taxon>Bacteria</taxon>
        <taxon>Pseudomonadati</taxon>
        <taxon>Pseudomonadota</taxon>
        <taxon>Alphaproteobacteria</taxon>
        <taxon>Acetobacterales</taxon>
        <taxon>Acetobacteraceae</taxon>
        <taxon>Acidisphaera</taxon>
    </lineage>
</organism>
<proteinExistence type="inferred from homology"/>
<dbReference type="InterPro" id="IPR036663">
    <property type="entry name" value="Fumarylacetoacetase_C_sf"/>
</dbReference>
<dbReference type="Gene3D" id="3.90.850.10">
    <property type="entry name" value="Fumarylacetoacetase-like, C-terminal domain"/>
    <property type="match status" value="1"/>
</dbReference>